<gene>
    <name evidence="1" type="ORF">GCM10023323_23670</name>
</gene>
<reference evidence="2" key="1">
    <citation type="journal article" date="2019" name="Int. J. Syst. Evol. Microbiol.">
        <title>The Global Catalogue of Microorganisms (GCM) 10K type strain sequencing project: providing services to taxonomists for standard genome sequencing and annotation.</title>
        <authorList>
            <consortium name="The Broad Institute Genomics Platform"/>
            <consortium name="The Broad Institute Genome Sequencing Center for Infectious Disease"/>
            <person name="Wu L."/>
            <person name="Ma J."/>
        </authorList>
    </citation>
    <scope>NUCLEOTIDE SEQUENCE [LARGE SCALE GENOMIC DNA]</scope>
    <source>
        <strain evidence="2">JCM 18306</strain>
    </source>
</reference>
<dbReference type="EMBL" id="BAABJR010000005">
    <property type="protein sequence ID" value="GAA5207580.1"/>
    <property type="molecule type" value="Genomic_DNA"/>
</dbReference>
<sequence>MFNKETSSRGWTVGELRQALENLPADTPLLAYGPAAPGSDAVQDYIIVTAGFGSRDTGDGRGPQSSREFQIGVAYPDSAFYHTGR</sequence>
<name>A0ABP9T374_9ACTN</name>
<organism evidence="1 2">
    <name type="scientific">Streptomyces thinghirensis</name>
    <dbReference type="NCBI Taxonomy" id="551547"/>
    <lineage>
        <taxon>Bacteria</taxon>
        <taxon>Bacillati</taxon>
        <taxon>Actinomycetota</taxon>
        <taxon>Actinomycetes</taxon>
        <taxon>Kitasatosporales</taxon>
        <taxon>Streptomycetaceae</taxon>
        <taxon>Streptomyces</taxon>
    </lineage>
</organism>
<dbReference type="Pfam" id="PF19735">
    <property type="entry name" value="DUF6225"/>
    <property type="match status" value="1"/>
</dbReference>
<protein>
    <submittedName>
        <fullName evidence="1">Uncharacterized protein</fullName>
    </submittedName>
</protein>
<proteinExistence type="predicted"/>
<dbReference type="InterPro" id="IPR045772">
    <property type="entry name" value="DUF6225"/>
</dbReference>
<keyword evidence="2" id="KW-1185">Reference proteome</keyword>
<dbReference type="RefSeq" id="WP_425588786.1">
    <property type="nucleotide sequence ID" value="NZ_BAABJR010000005.1"/>
</dbReference>
<comment type="caution">
    <text evidence="1">The sequence shown here is derived from an EMBL/GenBank/DDBJ whole genome shotgun (WGS) entry which is preliminary data.</text>
</comment>
<accession>A0ABP9T374</accession>
<evidence type="ECO:0000313" key="1">
    <source>
        <dbReference type="EMBL" id="GAA5207580.1"/>
    </source>
</evidence>
<evidence type="ECO:0000313" key="2">
    <source>
        <dbReference type="Proteomes" id="UP001499878"/>
    </source>
</evidence>
<dbReference type="Proteomes" id="UP001499878">
    <property type="component" value="Unassembled WGS sequence"/>
</dbReference>